<evidence type="ECO:0000313" key="11">
    <source>
        <dbReference type="EMBL" id="QMW90012.1"/>
    </source>
</evidence>
<evidence type="ECO:0000256" key="6">
    <source>
        <dbReference type="ARBA" id="ARBA00022777"/>
    </source>
</evidence>
<organism evidence="11 12">
    <name type="scientific">Clostridium butyricum</name>
    <dbReference type="NCBI Taxonomy" id="1492"/>
    <lineage>
        <taxon>Bacteria</taxon>
        <taxon>Bacillati</taxon>
        <taxon>Bacillota</taxon>
        <taxon>Clostridia</taxon>
        <taxon>Eubacteriales</taxon>
        <taxon>Clostridiaceae</taxon>
        <taxon>Clostridium</taxon>
    </lineage>
</organism>
<dbReference type="Gene3D" id="3.30.565.10">
    <property type="entry name" value="Histidine kinase-like ATPase, C-terminal domain"/>
    <property type="match status" value="1"/>
</dbReference>
<dbReference type="GeneID" id="92943156"/>
<dbReference type="InterPro" id="IPR036890">
    <property type="entry name" value="HATPase_C_sf"/>
</dbReference>
<reference evidence="11 12" key="1">
    <citation type="submission" date="2019-05" db="EMBL/GenBank/DDBJ databases">
        <authorList>
            <person name="Schori C."/>
            <person name="Ahrens C."/>
        </authorList>
    </citation>
    <scope>NUCLEOTIDE SEQUENCE [LARGE SCALE GENOMIC DNA]</scope>
    <source>
        <strain evidence="11 12">DSM 10702</strain>
    </source>
</reference>
<keyword evidence="5 9" id="KW-0812">Transmembrane</keyword>
<evidence type="ECO:0000259" key="10">
    <source>
        <dbReference type="PROSITE" id="PS50885"/>
    </source>
</evidence>
<keyword evidence="4" id="KW-0808">Transferase</keyword>
<dbReference type="Pfam" id="PF02743">
    <property type="entry name" value="dCache_1"/>
    <property type="match status" value="1"/>
</dbReference>
<dbReference type="InterPro" id="IPR003660">
    <property type="entry name" value="HAMP_dom"/>
</dbReference>
<feature type="domain" description="HAMP" evidence="10">
    <location>
        <begin position="319"/>
        <end position="371"/>
    </location>
</feature>
<sequence length="588" mass="67964">MLKELKTYFFNKSIGIKLIIYFLGIILLLTITITAWGNMSYRKSINSSQNENTNQIITQINNNIDFYVKDTEKMINYLSKDPRILEFLEDNKLDNDDLEDCAYDALYNCTSLNQEIAGIMIVNRIGGYISDVMNKVSRDSLLNEKWYKNSCGDPEKTYIQIKPVGRNINNIFKYPADEVFSMSKAIVDNKSKEIIGVILVDVKLDVIRNVIENAKPGTAGFIYIMDDEDNVVYTPVNKIVYRIDNEWLKDIDNNIIIKKIEGENYQLTKVVSDYSGWQTIGVFPEKESLHVIKDIQIQSLCVGILGMVISIILAIMFTRTIVEPIQKLKKLMRTAQEGDLTVYFKTKYNDEIGELGNSFNTMVKEIDNLMNLVQIEEKKKRIAEMNVLQAQIKPHFMYNTLDTIRWMAEDNDEKEIVEIIEAFTNLLRISLSKGKEIITVREEMNHILSYLTIQKIRYEDKLDYEVNFEEEILDYKVIKLILQPLVENAIYHGIKEKRGNGKIVVQGKIKDGCLVFLVEDDGKGIESELLEKINNNLINHKIEDNKIGYGIFNVNERIKLRYGDEYGLEYKSIYGEATIVEVKHPIIE</sequence>
<keyword evidence="3" id="KW-0597">Phosphoprotein</keyword>
<evidence type="ECO:0000256" key="3">
    <source>
        <dbReference type="ARBA" id="ARBA00022553"/>
    </source>
</evidence>
<dbReference type="InterPro" id="IPR033479">
    <property type="entry name" value="dCache_1"/>
</dbReference>
<name>A0AAP9UDB0_CLOBU</name>
<dbReference type="SUPFAM" id="SSF55874">
    <property type="entry name" value="ATPase domain of HSP90 chaperone/DNA topoisomerase II/histidine kinase"/>
    <property type="match status" value="1"/>
</dbReference>
<evidence type="ECO:0000256" key="1">
    <source>
        <dbReference type="ARBA" id="ARBA00004651"/>
    </source>
</evidence>
<dbReference type="Gene3D" id="6.10.340.10">
    <property type="match status" value="1"/>
</dbReference>
<gene>
    <name evidence="11" type="ORF">FF104_03330</name>
</gene>
<dbReference type="CDD" id="cd06225">
    <property type="entry name" value="HAMP"/>
    <property type="match status" value="1"/>
</dbReference>
<dbReference type="PROSITE" id="PS50885">
    <property type="entry name" value="HAMP"/>
    <property type="match status" value="1"/>
</dbReference>
<evidence type="ECO:0000256" key="9">
    <source>
        <dbReference type="SAM" id="Phobius"/>
    </source>
</evidence>
<dbReference type="SMART" id="SM00304">
    <property type="entry name" value="HAMP"/>
    <property type="match status" value="1"/>
</dbReference>
<protein>
    <submittedName>
        <fullName evidence="11">Sensor histidine kinase</fullName>
    </submittedName>
</protein>
<evidence type="ECO:0000256" key="4">
    <source>
        <dbReference type="ARBA" id="ARBA00022679"/>
    </source>
</evidence>
<accession>A0AAP9UDB0</accession>
<evidence type="ECO:0000256" key="5">
    <source>
        <dbReference type="ARBA" id="ARBA00022692"/>
    </source>
</evidence>
<evidence type="ECO:0000313" key="12">
    <source>
        <dbReference type="Proteomes" id="UP000515243"/>
    </source>
</evidence>
<evidence type="ECO:0000256" key="8">
    <source>
        <dbReference type="ARBA" id="ARBA00023136"/>
    </source>
</evidence>
<keyword evidence="8 9" id="KW-0472">Membrane</keyword>
<dbReference type="InterPro" id="IPR051552">
    <property type="entry name" value="HptR"/>
</dbReference>
<dbReference type="Proteomes" id="UP000515243">
    <property type="component" value="Chromosome 1"/>
</dbReference>
<dbReference type="GO" id="GO:0005886">
    <property type="term" value="C:plasma membrane"/>
    <property type="evidence" value="ECO:0007669"/>
    <property type="project" value="UniProtKB-SubCell"/>
</dbReference>
<dbReference type="PANTHER" id="PTHR42713:SF2">
    <property type="entry name" value="TWO-COMPONENT SENSOR KINASE YESM"/>
    <property type="match status" value="1"/>
</dbReference>
<dbReference type="InterPro" id="IPR010559">
    <property type="entry name" value="Sig_transdc_His_kin_internal"/>
</dbReference>
<dbReference type="EMBL" id="CP040626">
    <property type="protein sequence ID" value="QMW90012.1"/>
    <property type="molecule type" value="Genomic_DNA"/>
</dbReference>
<feature type="transmembrane region" description="Helical" evidence="9">
    <location>
        <begin position="302"/>
        <end position="322"/>
    </location>
</feature>
<comment type="subcellular location">
    <subcellularLocation>
        <location evidence="1">Cell membrane</location>
        <topology evidence="1">Multi-pass membrane protein</topology>
    </subcellularLocation>
</comment>
<dbReference type="Pfam" id="PF02518">
    <property type="entry name" value="HATPase_c"/>
    <property type="match status" value="1"/>
</dbReference>
<dbReference type="AlphaFoldDB" id="A0AAP9UDB0"/>
<evidence type="ECO:0000256" key="2">
    <source>
        <dbReference type="ARBA" id="ARBA00022475"/>
    </source>
</evidence>
<feature type="transmembrane region" description="Helical" evidence="9">
    <location>
        <begin position="20"/>
        <end position="39"/>
    </location>
</feature>
<evidence type="ECO:0000256" key="7">
    <source>
        <dbReference type="ARBA" id="ARBA00022989"/>
    </source>
</evidence>
<keyword evidence="7 9" id="KW-1133">Transmembrane helix</keyword>
<dbReference type="InterPro" id="IPR003594">
    <property type="entry name" value="HATPase_dom"/>
</dbReference>
<dbReference type="Pfam" id="PF06580">
    <property type="entry name" value="His_kinase"/>
    <property type="match status" value="1"/>
</dbReference>
<proteinExistence type="predicted"/>
<keyword evidence="6 11" id="KW-0418">Kinase</keyword>
<dbReference type="Gene3D" id="3.30.450.20">
    <property type="entry name" value="PAS domain"/>
    <property type="match status" value="1"/>
</dbReference>
<dbReference type="GO" id="GO:0000155">
    <property type="term" value="F:phosphorelay sensor kinase activity"/>
    <property type="evidence" value="ECO:0007669"/>
    <property type="project" value="InterPro"/>
</dbReference>
<keyword evidence="2" id="KW-1003">Cell membrane</keyword>
<dbReference type="SUPFAM" id="SSF158472">
    <property type="entry name" value="HAMP domain-like"/>
    <property type="match status" value="1"/>
</dbReference>
<dbReference type="Pfam" id="PF00672">
    <property type="entry name" value="HAMP"/>
    <property type="match status" value="1"/>
</dbReference>
<dbReference type="RefSeq" id="WP_035764784.1">
    <property type="nucleotide sequence ID" value="NZ_AP019716.1"/>
</dbReference>
<dbReference type="PANTHER" id="PTHR42713">
    <property type="entry name" value="HISTIDINE KINASE-RELATED"/>
    <property type="match status" value="1"/>
</dbReference>